<feature type="domain" description="Peptidase M24" evidence="1">
    <location>
        <begin position="141"/>
        <end position="356"/>
    </location>
</feature>
<accession>A0AAE3TF28</accession>
<comment type="caution">
    <text evidence="3">The sequence shown here is derived from an EMBL/GenBank/DDBJ whole genome shotgun (WGS) entry which is preliminary data.</text>
</comment>
<proteinExistence type="predicted"/>
<evidence type="ECO:0000259" key="2">
    <source>
        <dbReference type="Pfam" id="PF01321"/>
    </source>
</evidence>
<evidence type="ECO:0000313" key="3">
    <source>
        <dbReference type="EMBL" id="MDF2954131.1"/>
    </source>
</evidence>
<evidence type="ECO:0000259" key="1">
    <source>
        <dbReference type="Pfam" id="PF00557"/>
    </source>
</evidence>
<dbReference type="PANTHER" id="PTHR46112">
    <property type="entry name" value="AMINOPEPTIDASE"/>
    <property type="match status" value="1"/>
</dbReference>
<dbReference type="InterPro" id="IPR000587">
    <property type="entry name" value="Creatinase_N"/>
</dbReference>
<dbReference type="InterPro" id="IPR029149">
    <property type="entry name" value="Creatin/AminoP/Spt16_N"/>
</dbReference>
<name>A0AAE3TF28_9BACT</name>
<dbReference type="SUPFAM" id="SSF53092">
    <property type="entry name" value="Creatinase/prolidase N-terminal domain"/>
    <property type="match status" value="1"/>
</dbReference>
<dbReference type="InterPro" id="IPR036005">
    <property type="entry name" value="Creatinase/aminopeptidase-like"/>
</dbReference>
<dbReference type="EMBL" id="JAPHEG010000006">
    <property type="protein sequence ID" value="MDF2954131.1"/>
    <property type="molecule type" value="Genomic_DNA"/>
</dbReference>
<keyword evidence="3" id="KW-0645">Protease</keyword>
<dbReference type="InterPro" id="IPR050659">
    <property type="entry name" value="Peptidase_M24B"/>
</dbReference>
<dbReference type="Pfam" id="PF00557">
    <property type="entry name" value="Peptidase_M24"/>
    <property type="match status" value="1"/>
</dbReference>
<dbReference type="AlphaFoldDB" id="A0AAE3TF28"/>
<dbReference type="Proteomes" id="UP001144110">
    <property type="component" value="Unassembled WGS sequence"/>
</dbReference>
<protein>
    <submittedName>
        <fullName evidence="3">Xaa-Pro aminopeptidase</fullName>
    </submittedName>
</protein>
<sequence>MNLNLNINKKIEWIKNFLNKNNLSAFLFSSASNVFYLTQFRSSNAFVIITPENKYFLTDARYFEKAKNELKEWEVVLIKNSTYTFLKNFIKELKIKILGFEKDGVSCEFKERLRIKGVRFRGFSEVLKDLRIIKEREELEILKEGVKKTDEIYRYLIGVIKKALSKEDLQLTELKLRGFLISKIFEIGASGESFPTIIASGKNSAIPHWESSNVKIKKNAPLLIDMGIVWKGYCTDFTRTIYLGKPSSEFRKMYDIVKTAWYKGLEKVKSGVPIAEVDRTIREYFKSKEVDKFFLHATGHGIGVEIHEPPRVYYQSGSSRKRSVEIIKDGMVFTIEPGLYFPNRFGIRIENMVFVENGRGEIYSEETLELEIID</sequence>
<organism evidence="3 4">
    <name type="scientific">Candidatus Thermodesulfobacterium syntrophicum</name>
    <dbReference type="NCBI Taxonomy" id="3060442"/>
    <lineage>
        <taxon>Bacteria</taxon>
        <taxon>Pseudomonadati</taxon>
        <taxon>Thermodesulfobacteriota</taxon>
        <taxon>Thermodesulfobacteria</taxon>
        <taxon>Thermodesulfobacteriales</taxon>
        <taxon>Thermodesulfobacteriaceae</taxon>
        <taxon>Thermodesulfobacterium</taxon>
    </lineage>
</organism>
<keyword evidence="3" id="KW-0378">Hydrolase</keyword>
<dbReference type="Gene3D" id="3.40.350.10">
    <property type="entry name" value="Creatinase/prolidase N-terminal domain"/>
    <property type="match status" value="1"/>
</dbReference>
<dbReference type="PANTHER" id="PTHR46112:SF3">
    <property type="entry name" value="AMINOPEPTIDASE YPDF"/>
    <property type="match status" value="1"/>
</dbReference>
<feature type="domain" description="Creatinase N-terminal" evidence="2">
    <location>
        <begin position="14"/>
        <end position="133"/>
    </location>
</feature>
<evidence type="ECO:0000313" key="4">
    <source>
        <dbReference type="Proteomes" id="UP001144110"/>
    </source>
</evidence>
<dbReference type="GO" id="GO:0004177">
    <property type="term" value="F:aminopeptidase activity"/>
    <property type="evidence" value="ECO:0007669"/>
    <property type="project" value="UniProtKB-KW"/>
</dbReference>
<dbReference type="InterPro" id="IPR000994">
    <property type="entry name" value="Pept_M24"/>
</dbReference>
<dbReference type="SUPFAM" id="SSF55920">
    <property type="entry name" value="Creatinase/aminopeptidase"/>
    <property type="match status" value="1"/>
</dbReference>
<keyword evidence="3" id="KW-0031">Aminopeptidase</keyword>
<gene>
    <name evidence="3" type="ORF">OD816_001376</name>
</gene>
<dbReference type="Pfam" id="PF01321">
    <property type="entry name" value="Creatinase_N"/>
    <property type="match status" value="1"/>
</dbReference>
<dbReference type="Gene3D" id="3.90.230.10">
    <property type="entry name" value="Creatinase/methionine aminopeptidase superfamily"/>
    <property type="match status" value="1"/>
</dbReference>
<reference evidence="3" key="1">
    <citation type="submission" date="2022-11" db="EMBL/GenBank/DDBJ databases">
        <title>Candidatus Alkanophaga archaea from heated hydrothermal vent sediment oxidize petroleum alkanes.</title>
        <authorList>
            <person name="Zehnle H."/>
            <person name="Laso-Perez R."/>
            <person name="Lipp J."/>
            <person name="Teske A."/>
            <person name="Wegener G."/>
        </authorList>
    </citation>
    <scope>NUCLEOTIDE SEQUENCE</scope>
    <source>
        <strain evidence="3">MCA70</strain>
    </source>
</reference>